<feature type="compositionally biased region" description="Basic and acidic residues" evidence="1">
    <location>
        <begin position="186"/>
        <end position="199"/>
    </location>
</feature>
<feature type="region of interest" description="Disordered" evidence="1">
    <location>
        <begin position="180"/>
        <end position="311"/>
    </location>
</feature>
<reference evidence="2 3" key="1">
    <citation type="submission" date="2006-04" db="EMBL/GenBank/DDBJ databases">
        <authorList>
            <person name="Nierman W.C."/>
        </authorList>
    </citation>
    <scope>NUCLEOTIDE SEQUENCE [LARGE SCALE GENOMIC DNA]</scope>
    <source>
        <strain evidence="2 3">DW4/3-1</strain>
    </source>
</reference>
<accession>Q08MM6</accession>
<protein>
    <submittedName>
        <fullName evidence="2">Uncharacterized protein</fullName>
    </submittedName>
</protein>
<evidence type="ECO:0000256" key="1">
    <source>
        <dbReference type="SAM" id="MobiDB-lite"/>
    </source>
</evidence>
<dbReference type="AlphaFoldDB" id="Q08MM6"/>
<evidence type="ECO:0000313" key="3">
    <source>
        <dbReference type="Proteomes" id="UP000032702"/>
    </source>
</evidence>
<feature type="compositionally biased region" description="Low complexity" evidence="1">
    <location>
        <begin position="200"/>
        <end position="209"/>
    </location>
</feature>
<feature type="compositionally biased region" description="Basic and acidic residues" evidence="1">
    <location>
        <begin position="103"/>
        <end position="117"/>
    </location>
</feature>
<feature type="region of interest" description="Disordered" evidence="1">
    <location>
        <begin position="382"/>
        <end position="404"/>
    </location>
</feature>
<proteinExistence type="predicted"/>
<name>Q08MM6_STIAD</name>
<evidence type="ECO:0000313" key="2">
    <source>
        <dbReference type="EMBL" id="EAU61735.1"/>
    </source>
</evidence>
<feature type="compositionally biased region" description="Basic residues" evidence="1">
    <location>
        <begin position="92"/>
        <end position="102"/>
    </location>
</feature>
<feature type="region of interest" description="Disordered" evidence="1">
    <location>
        <begin position="1"/>
        <end position="117"/>
    </location>
</feature>
<dbReference type="Proteomes" id="UP000032702">
    <property type="component" value="Unassembled WGS sequence"/>
</dbReference>
<sequence length="463" mass="50721">MGRATGRRGPPGGTAQLLRGAAQVRGPGGPARPRPARPHRLRAPGLPQEDVPAELQHERHHHGEHHLAHQLVAPFHREVGAHPRTGELGHGHGQRHLPQHHAPRGEERHGGDVGGEVDHLRIRGGAQQPMPQQAGKGHDEEGARAWTEETVIEAHAESHERAQGPQPRQGRLRPVAGGRALAEGEEDRHGHEQHEHQGLEHLGLQPQHQLRPRQRAQQTERKRHHRQVSLHQPCPGEAQQRRARAKHGLALVGPQRHVRRHAGGQQGRQREQPASPRDGIHAPGTQGHEAQQGNVEASHVHAGSTSAWAAPPLARLPGRRWTCAQPVPERQSWPAPAEVFRALFARSADAHPAGPRARLRSPHLPRHRQPCGVRLRLQVGWTDRPMRPDPSGALPAGGRPGDVFRPAGLRGPGVRKRASRARVQDPGGGIGLWLQLRHLLRQGEVRSDPRGGLPGPRRRGGVL</sequence>
<dbReference type="EMBL" id="AAMD01000349">
    <property type="protein sequence ID" value="EAU61735.1"/>
    <property type="molecule type" value="Genomic_DNA"/>
</dbReference>
<gene>
    <name evidence="2" type="ORF">STIAU_2390</name>
</gene>
<feature type="compositionally biased region" description="Low complexity" evidence="1">
    <location>
        <begin position="1"/>
        <end position="25"/>
    </location>
</feature>
<feature type="compositionally biased region" description="Basic and acidic residues" evidence="1">
    <location>
        <begin position="75"/>
        <end position="90"/>
    </location>
</feature>
<comment type="caution">
    <text evidence="2">The sequence shown here is derived from an EMBL/GenBank/DDBJ whole genome shotgun (WGS) entry which is preliminary data.</text>
</comment>
<organism evidence="2 3">
    <name type="scientific">Stigmatella aurantiaca (strain DW4/3-1)</name>
    <dbReference type="NCBI Taxonomy" id="378806"/>
    <lineage>
        <taxon>Bacteria</taxon>
        <taxon>Pseudomonadati</taxon>
        <taxon>Myxococcota</taxon>
        <taxon>Myxococcia</taxon>
        <taxon>Myxococcales</taxon>
        <taxon>Cystobacterineae</taxon>
        <taxon>Archangiaceae</taxon>
        <taxon>Stigmatella</taxon>
    </lineage>
</organism>